<gene>
    <name evidence="4" type="ORF">CARN1_0741</name>
</gene>
<dbReference type="Gene3D" id="1.10.287.1040">
    <property type="entry name" value="Exonuclease VII, small subunit"/>
    <property type="match status" value="1"/>
</dbReference>
<evidence type="ECO:0000313" key="4">
    <source>
        <dbReference type="EMBL" id="CBH76261.1"/>
    </source>
</evidence>
<evidence type="ECO:0000256" key="3">
    <source>
        <dbReference type="ARBA" id="ARBA00022801"/>
    </source>
</evidence>
<protein>
    <submittedName>
        <fullName evidence="4">Exodeoxyribonuclease VII, small subunit</fullName>
    </submittedName>
</protein>
<dbReference type="AlphaFoldDB" id="E6PIH1"/>
<evidence type="ECO:0000256" key="2">
    <source>
        <dbReference type="ARBA" id="ARBA00022722"/>
    </source>
</evidence>
<keyword evidence="2" id="KW-0540">Nuclease</keyword>
<name>E6PIH1_9ZZZZ</name>
<reference evidence="4" key="1">
    <citation type="submission" date="2009-10" db="EMBL/GenBank/DDBJ databases">
        <title>Diversity of trophic interactions inside an arsenic-rich microbial ecosystem.</title>
        <authorList>
            <person name="Bertin P.N."/>
            <person name="Heinrich-Salmeron A."/>
            <person name="Pelletier E."/>
            <person name="Goulhen-Chollet F."/>
            <person name="Arsene-Ploetze F."/>
            <person name="Gallien S."/>
            <person name="Calteau A."/>
            <person name="Vallenet D."/>
            <person name="Casiot C."/>
            <person name="Chane-Woon-Ming B."/>
            <person name="Giloteaux L."/>
            <person name="Barakat M."/>
            <person name="Bonnefoy V."/>
            <person name="Bruneel O."/>
            <person name="Chandler M."/>
            <person name="Cleiss J."/>
            <person name="Duran R."/>
            <person name="Elbaz-Poulichet F."/>
            <person name="Fonknechten N."/>
            <person name="Lauga B."/>
            <person name="Mornico D."/>
            <person name="Ortet P."/>
            <person name="Schaeffer C."/>
            <person name="Siguier P."/>
            <person name="Alexander Thil Smith A."/>
            <person name="Van Dorsselaer A."/>
            <person name="Weissenbach J."/>
            <person name="Medigue C."/>
            <person name="Le Paslier D."/>
        </authorList>
    </citation>
    <scope>NUCLEOTIDE SEQUENCE</scope>
</reference>
<dbReference type="PANTHER" id="PTHR34137:SF1">
    <property type="entry name" value="EXODEOXYRIBONUCLEASE 7 SMALL SUBUNIT"/>
    <property type="match status" value="1"/>
</dbReference>
<dbReference type="InterPro" id="IPR037004">
    <property type="entry name" value="Exonuc_VII_ssu_sf"/>
</dbReference>
<dbReference type="PANTHER" id="PTHR34137">
    <property type="entry name" value="EXODEOXYRIBONUCLEASE 7 SMALL SUBUNIT"/>
    <property type="match status" value="1"/>
</dbReference>
<dbReference type="InterPro" id="IPR003761">
    <property type="entry name" value="Exonuc_VII_S"/>
</dbReference>
<dbReference type="GO" id="GO:0008855">
    <property type="term" value="F:exodeoxyribonuclease VII activity"/>
    <property type="evidence" value="ECO:0007669"/>
    <property type="project" value="InterPro"/>
</dbReference>
<dbReference type="EMBL" id="CABL01000019">
    <property type="protein sequence ID" value="CBH76261.1"/>
    <property type="molecule type" value="Genomic_DNA"/>
</dbReference>
<dbReference type="NCBIfam" id="TIGR01280">
    <property type="entry name" value="xseB"/>
    <property type="match status" value="1"/>
</dbReference>
<keyword evidence="3" id="KW-0378">Hydrolase</keyword>
<organism evidence="4">
    <name type="scientific">mine drainage metagenome</name>
    <dbReference type="NCBI Taxonomy" id="410659"/>
    <lineage>
        <taxon>unclassified sequences</taxon>
        <taxon>metagenomes</taxon>
        <taxon>ecological metagenomes</taxon>
    </lineage>
</organism>
<dbReference type="GO" id="GO:0005829">
    <property type="term" value="C:cytosol"/>
    <property type="evidence" value="ECO:0007669"/>
    <property type="project" value="TreeGrafter"/>
</dbReference>
<sequence>MNEPSERFEQKLARIDAIVKELANEQTTLDRGVALFQEGRALITACETLLKGAQEQVDASTRGEVKP</sequence>
<comment type="caution">
    <text evidence="4">The sequence shown here is derived from an EMBL/GenBank/DDBJ whole genome shotgun (WGS) entry which is preliminary data.</text>
</comment>
<dbReference type="Pfam" id="PF02609">
    <property type="entry name" value="Exonuc_VII_S"/>
    <property type="match status" value="1"/>
</dbReference>
<proteinExistence type="inferred from homology"/>
<dbReference type="HAMAP" id="MF_00337">
    <property type="entry name" value="Exonuc_7_S"/>
    <property type="match status" value="1"/>
</dbReference>
<dbReference type="GO" id="GO:0006308">
    <property type="term" value="P:DNA catabolic process"/>
    <property type="evidence" value="ECO:0007669"/>
    <property type="project" value="InterPro"/>
</dbReference>
<accession>E6PIH1</accession>
<keyword evidence="1" id="KW-0963">Cytoplasm</keyword>
<evidence type="ECO:0000256" key="1">
    <source>
        <dbReference type="ARBA" id="ARBA00022490"/>
    </source>
</evidence>
<dbReference type="SUPFAM" id="SSF116842">
    <property type="entry name" value="XseB-like"/>
    <property type="match status" value="1"/>
</dbReference>
<dbReference type="GO" id="GO:0009318">
    <property type="term" value="C:exodeoxyribonuclease VII complex"/>
    <property type="evidence" value="ECO:0007669"/>
    <property type="project" value="InterPro"/>
</dbReference>